<dbReference type="SMART" id="SM01155">
    <property type="entry name" value="DUF1713"/>
    <property type="match status" value="1"/>
</dbReference>
<dbReference type="AlphaFoldDB" id="A0A182VNT3"/>
<keyword evidence="1 6" id="KW-0378">Hydrolase</keyword>
<feature type="domain" description="Ribosomal protein mS38 C-terminal" evidence="7">
    <location>
        <begin position="134"/>
        <end position="167"/>
    </location>
</feature>
<dbReference type="VEuPathDB" id="VectorBase:AMEM21_013353"/>
<proteinExistence type="inferred from homology"/>
<dbReference type="Pfam" id="PF08213">
    <property type="entry name" value="COX24_C"/>
    <property type="match status" value="1"/>
</dbReference>
<evidence type="ECO:0000256" key="2">
    <source>
        <dbReference type="ARBA" id="ARBA00035119"/>
    </source>
</evidence>
<organism evidence="8 9">
    <name type="scientific">Anopheles merus</name>
    <name type="common">Mosquito</name>
    <dbReference type="NCBI Taxonomy" id="30066"/>
    <lineage>
        <taxon>Eukaryota</taxon>
        <taxon>Metazoa</taxon>
        <taxon>Ecdysozoa</taxon>
        <taxon>Arthropoda</taxon>
        <taxon>Hexapoda</taxon>
        <taxon>Insecta</taxon>
        <taxon>Pterygota</taxon>
        <taxon>Neoptera</taxon>
        <taxon>Endopterygota</taxon>
        <taxon>Diptera</taxon>
        <taxon>Nematocera</taxon>
        <taxon>Culicoidea</taxon>
        <taxon>Culicidae</taxon>
        <taxon>Anophelinae</taxon>
        <taxon>Anopheles</taxon>
    </lineage>
</organism>
<sequence length="578" mass="66042">MFHHRHLNGVASLARSFSRIALREPATAAVFPIVALKTPTLSTPQIPLKGHESPILLPVRPLELRSTVGNVEIGNSIRRNPLIPLKEIIDIPAVSRIIENPVQPPTGPIGDNLTLIPSLDLPTDTGSKDEHGKQAARLIVIRRRKMRKHKLKKLRKRMKFEWLKVRQRRELKKEKLFQAELLGQIKEAEKFSAEAYVASKLRQATDVPLPRFWKGKRLPEFIIKQKLGMEYMAPQLLPAASGELIVKNARHLTVHEEAIEKLADRVIRGIKEKEINIENFSQHEHHPTAKDAHAPNWIFLIDTLNFCFWTPGSDATKWKVDGQTGYFALCAAINRAMREGIDITNPAYYAKITLEQLESILRSDTEGTKAPLLEERVRCLHEVGRVLLDRYEGRFENCVRACEGSAVKLLQRVVEDFPCYRDEAILKHEADGATIETRVSFYKRAQILVGDLWSCYRGEGLGRFDDIDAITMFADYRVPQVLVHFGTLTYGDELMAVLKEDKLLANGCREEMEIRGASIYVVERLKVLVRAKLLTDHPDIKPSCVNAILLDHFLWDYRRKHAAELEYIPFHKTISVYY</sequence>
<dbReference type="PANTHER" id="PTHR21314:SF0">
    <property type="entry name" value="QUEUOSINE 5'-PHOSPHATE N-GLYCOSYLASE_HYDROLASE"/>
    <property type="match status" value="1"/>
</dbReference>
<evidence type="ECO:0000256" key="6">
    <source>
        <dbReference type="RuleBase" id="RU365002"/>
    </source>
</evidence>
<keyword evidence="9" id="KW-1185">Reference proteome</keyword>
<protein>
    <recommendedName>
        <fullName evidence="3 6">Queuosine 5'-phosphate N-glycosylase/hydrolase</fullName>
        <ecNumber evidence="6">3.2.2.-</ecNumber>
    </recommendedName>
    <alternativeName>
        <fullName evidence="4 6">Queuosine-nucleotide N-glycosylase/hydrolase</fullName>
    </alternativeName>
</protein>
<comment type="similarity">
    <text evidence="2 6">Belongs to the QNG1 protein family.</text>
</comment>
<dbReference type="Pfam" id="PF10343">
    <property type="entry name" value="Q_salvage"/>
    <property type="match status" value="1"/>
</dbReference>
<evidence type="ECO:0000256" key="3">
    <source>
        <dbReference type="ARBA" id="ARBA00035306"/>
    </source>
</evidence>
<dbReference type="STRING" id="30066.A0A182VNT3"/>
<evidence type="ECO:0000313" key="8">
    <source>
        <dbReference type="EnsemblMetazoa" id="AMEM018122-PA"/>
    </source>
</evidence>
<dbReference type="GO" id="GO:0006400">
    <property type="term" value="P:tRNA modification"/>
    <property type="evidence" value="ECO:0007669"/>
    <property type="project" value="TreeGrafter"/>
</dbReference>
<evidence type="ECO:0000256" key="4">
    <source>
        <dbReference type="ARBA" id="ARBA00035393"/>
    </source>
</evidence>
<evidence type="ECO:0000313" key="9">
    <source>
        <dbReference type="Proteomes" id="UP000075903"/>
    </source>
</evidence>
<dbReference type="InterPro" id="IPR013177">
    <property type="entry name" value="Ribosomal_mS38_C"/>
</dbReference>
<dbReference type="Proteomes" id="UP000075903">
    <property type="component" value="Unassembled WGS sequence"/>
</dbReference>
<dbReference type="VEuPathDB" id="VectorBase:AMEM21_015499"/>
<dbReference type="PANTHER" id="PTHR21314">
    <property type="entry name" value="QUEUOSINE 5'-PHOSPHATE N-GLYCOSYLASE_HYDROLASE-RELATED"/>
    <property type="match status" value="1"/>
</dbReference>
<evidence type="ECO:0000259" key="7">
    <source>
        <dbReference type="SMART" id="SM01155"/>
    </source>
</evidence>
<evidence type="ECO:0000256" key="5">
    <source>
        <dbReference type="ARBA" id="ARBA00048204"/>
    </source>
</evidence>
<dbReference type="VEuPathDB" id="VectorBase:AMEM018122"/>
<dbReference type="EC" id="3.2.2.-" evidence="6"/>
<comment type="function">
    <text evidence="6">Catalyzes the hydrolysis of queuosine 5'-phosphate, releasing the nucleobase queuine (q). Is required for salvage of queuine from exogenous queuosine (Q) that is imported and then converted to queuosine 5'-phosphate intracellularly.</text>
</comment>
<reference evidence="8" key="1">
    <citation type="submission" date="2020-05" db="UniProtKB">
        <authorList>
            <consortium name="EnsemblMetazoa"/>
        </authorList>
    </citation>
    <scope>IDENTIFICATION</scope>
    <source>
        <strain evidence="8">MAF</strain>
    </source>
</reference>
<accession>A0A182VNT3</accession>
<dbReference type="EnsemblMetazoa" id="AMEM018122-RA">
    <property type="protein sequence ID" value="AMEM018122-PA"/>
    <property type="gene ID" value="AMEM018122"/>
</dbReference>
<comment type="catalytic activity">
    <reaction evidence="5 6">
        <text>queuosine 5'-phosphate + H2O = queuine + D-ribose 5-phosphate</text>
        <dbReference type="Rhea" id="RHEA:75387"/>
        <dbReference type="ChEBI" id="CHEBI:15377"/>
        <dbReference type="ChEBI" id="CHEBI:17433"/>
        <dbReference type="ChEBI" id="CHEBI:78346"/>
        <dbReference type="ChEBI" id="CHEBI:194371"/>
    </reaction>
    <physiologicalReaction direction="left-to-right" evidence="5 6">
        <dbReference type="Rhea" id="RHEA:75388"/>
    </physiologicalReaction>
</comment>
<dbReference type="InterPro" id="IPR019438">
    <property type="entry name" value="Q_salvage"/>
</dbReference>
<name>A0A182VNT3_ANOME</name>
<evidence type="ECO:0000256" key="1">
    <source>
        <dbReference type="ARBA" id="ARBA00022801"/>
    </source>
</evidence>
<dbReference type="GO" id="GO:0016787">
    <property type="term" value="F:hydrolase activity"/>
    <property type="evidence" value="ECO:0007669"/>
    <property type="project" value="UniProtKB-KW"/>
</dbReference>